<evidence type="ECO:0000313" key="1">
    <source>
        <dbReference type="EMBL" id="QEC78771.1"/>
    </source>
</evidence>
<dbReference type="RefSeq" id="WP_147057730.1">
    <property type="nucleotide sequence ID" value="NZ_CP042437.1"/>
</dbReference>
<gene>
    <name evidence="1" type="ORF">FSB76_23505</name>
</gene>
<reference evidence="1 2" key="1">
    <citation type="journal article" date="2013" name="J. Microbiol.">
        <title>Mucilaginibacter ginsenosidivorax sp. nov., with ginsenoside converting activity isolated from sediment.</title>
        <authorList>
            <person name="Kim J.K."/>
            <person name="Choi T.E."/>
            <person name="Liu Q.M."/>
            <person name="Park H.Y."/>
            <person name="Yi T.H."/>
            <person name="Yoon M.H."/>
            <person name="Kim S.C."/>
            <person name="Im W.T."/>
        </authorList>
    </citation>
    <scope>NUCLEOTIDE SEQUENCE [LARGE SCALE GENOMIC DNA]</scope>
    <source>
        <strain evidence="1 2">KHI28</strain>
    </source>
</reference>
<dbReference type="KEGG" id="mgk:FSB76_23505"/>
<name>A0A5B8W543_9SPHI</name>
<dbReference type="AlphaFoldDB" id="A0A5B8W543"/>
<accession>A0A5B8W543</accession>
<dbReference type="EMBL" id="CP042437">
    <property type="protein sequence ID" value="QEC78771.1"/>
    <property type="molecule type" value="Genomic_DNA"/>
</dbReference>
<sequence>MANLCASVQAYTKQCGRGISGGVGKMWIVSYNDLGVISGSTEAYAFASGSTVISNIALASGKTFSSVGLLKESVTFKGSAKRDSATGSFENQTETTISISNISETAKAYVDSLMQAPVAILMKLRSGVYVVTGLNGLTELTDTEESSGTKNGDMNGYILKFTGVQDSLTSTVDPTLIASIVDKV</sequence>
<proteinExistence type="predicted"/>
<organism evidence="1 2">
    <name type="scientific">Mucilaginibacter ginsenosidivorax</name>
    <dbReference type="NCBI Taxonomy" id="862126"/>
    <lineage>
        <taxon>Bacteria</taxon>
        <taxon>Pseudomonadati</taxon>
        <taxon>Bacteroidota</taxon>
        <taxon>Sphingobacteriia</taxon>
        <taxon>Sphingobacteriales</taxon>
        <taxon>Sphingobacteriaceae</taxon>
        <taxon>Mucilaginibacter</taxon>
    </lineage>
</organism>
<evidence type="ECO:0008006" key="3">
    <source>
        <dbReference type="Google" id="ProtNLM"/>
    </source>
</evidence>
<dbReference type="Proteomes" id="UP000321362">
    <property type="component" value="Chromosome"/>
</dbReference>
<protein>
    <recommendedName>
        <fullName evidence="3">Phage tail protein</fullName>
    </recommendedName>
</protein>
<keyword evidence="2" id="KW-1185">Reference proteome</keyword>
<evidence type="ECO:0000313" key="2">
    <source>
        <dbReference type="Proteomes" id="UP000321362"/>
    </source>
</evidence>
<dbReference type="OrthoDB" id="672815at2"/>